<gene>
    <name evidence="1" type="ORF">SAMN04488018_1082</name>
</gene>
<name>A0A1H6V7M0_9FLAO</name>
<dbReference type="EMBL" id="FNYS01000008">
    <property type="protein sequence ID" value="SEI96275.1"/>
    <property type="molecule type" value="Genomic_DNA"/>
</dbReference>
<dbReference type="GeneID" id="82257136"/>
<protein>
    <recommendedName>
        <fullName evidence="3">DZANK-type domain-containing protein</fullName>
    </recommendedName>
</protein>
<proteinExistence type="predicted"/>
<sequence length="223" mass="24835">MESLVRRLVLLIFISIIGVSCNKGSRNSGSYYGSYTDGYSDGTYCAEVEYYNPRTGTSSTYELDVEVEDGNLVQINWPNGGWLDETHFTSEDITSGSCSFSSDRGVEYTVTLLSEGGGCGSGHALQRDVNADIEESTCPDCGGDKDKWDEYCPDCTYKKTKEVCPECRGRKYSWDDYCDDCIYEMKKKVCPSCGGSKERYDDYCSSCQAVKDGENDWSFGEGY</sequence>
<evidence type="ECO:0000313" key="2">
    <source>
        <dbReference type="Proteomes" id="UP000183077"/>
    </source>
</evidence>
<evidence type="ECO:0008006" key="3">
    <source>
        <dbReference type="Google" id="ProtNLM"/>
    </source>
</evidence>
<reference evidence="1 2" key="1">
    <citation type="submission" date="2016-10" db="EMBL/GenBank/DDBJ databases">
        <authorList>
            <person name="de Groot N.N."/>
        </authorList>
    </citation>
    <scope>NUCLEOTIDE SEQUENCE [LARGE SCALE GENOMIC DNA]</scope>
    <source>
        <strain evidence="1 2">DSM 23048</strain>
    </source>
</reference>
<dbReference type="RefSeq" id="WP_074746020.1">
    <property type="nucleotide sequence ID" value="NZ_FNYS01000008.1"/>
</dbReference>
<evidence type="ECO:0000313" key="1">
    <source>
        <dbReference type="EMBL" id="SEI96275.1"/>
    </source>
</evidence>
<organism evidence="1 2">
    <name type="scientific">Myroides marinus</name>
    <dbReference type="NCBI Taxonomy" id="703342"/>
    <lineage>
        <taxon>Bacteria</taxon>
        <taxon>Pseudomonadati</taxon>
        <taxon>Bacteroidota</taxon>
        <taxon>Flavobacteriia</taxon>
        <taxon>Flavobacteriales</taxon>
        <taxon>Flavobacteriaceae</taxon>
        <taxon>Myroides</taxon>
    </lineage>
</organism>
<dbReference type="Proteomes" id="UP000183077">
    <property type="component" value="Unassembled WGS sequence"/>
</dbReference>
<dbReference type="PROSITE" id="PS51257">
    <property type="entry name" value="PROKAR_LIPOPROTEIN"/>
    <property type="match status" value="1"/>
</dbReference>
<accession>A0A1H6V7M0</accession>
<dbReference type="AlphaFoldDB" id="A0A1H6V7M0"/>